<dbReference type="PATRIC" id="fig|1434106.5.peg.1478"/>
<gene>
    <name evidence="1" type="ORF">MSBR2_1160</name>
</gene>
<evidence type="ECO:0000313" key="1">
    <source>
        <dbReference type="EMBL" id="AKB57676.1"/>
    </source>
</evidence>
<organism evidence="1 2">
    <name type="scientific">Methanosarcina barkeri 227</name>
    <dbReference type="NCBI Taxonomy" id="1434106"/>
    <lineage>
        <taxon>Archaea</taxon>
        <taxon>Methanobacteriati</taxon>
        <taxon>Methanobacteriota</taxon>
        <taxon>Stenosarchaea group</taxon>
        <taxon>Methanomicrobia</taxon>
        <taxon>Methanosarcinales</taxon>
        <taxon>Methanosarcinaceae</taxon>
        <taxon>Methanosarcina</taxon>
    </lineage>
</organism>
<protein>
    <submittedName>
        <fullName evidence="1">Uncharacterized protein</fullName>
    </submittedName>
</protein>
<dbReference type="KEGG" id="mbar:MSBR2_1160"/>
<evidence type="ECO:0000313" key="2">
    <source>
        <dbReference type="Proteomes" id="UP000033079"/>
    </source>
</evidence>
<dbReference type="AlphaFoldDB" id="A0A0E3LQ54"/>
<reference evidence="1 2" key="1">
    <citation type="submission" date="2014-07" db="EMBL/GenBank/DDBJ databases">
        <title>Methanogenic archaea and the global carbon cycle.</title>
        <authorList>
            <person name="Henriksen J.R."/>
            <person name="Luke J."/>
            <person name="Reinhart S."/>
            <person name="Benedict M.N."/>
            <person name="Youngblut N.D."/>
            <person name="Metcalf M.E."/>
            <person name="Whitaker R.J."/>
            <person name="Metcalf W.W."/>
        </authorList>
    </citation>
    <scope>NUCLEOTIDE SEQUENCE [LARGE SCALE GENOMIC DNA]</scope>
    <source>
        <strain evidence="1 2">227</strain>
    </source>
</reference>
<dbReference type="EMBL" id="CP009530">
    <property type="protein sequence ID" value="AKB57676.1"/>
    <property type="molecule type" value="Genomic_DNA"/>
</dbReference>
<dbReference type="GeneID" id="24800120"/>
<dbReference type="Proteomes" id="UP000033079">
    <property type="component" value="Chromosome"/>
</dbReference>
<dbReference type="RefSeq" id="WP_048118630.1">
    <property type="nucleotide sequence ID" value="NZ_CP009530.1"/>
</dbReference>
<dbReference type="HOGENOM" id="CLU_2802183_0_0_2"/>
<sequence>MLNIDFDECRVILINSDFESRNAKVTGFWNTALNSVKIYFSGRRTAGIFPEYIVKKREFKKRDFVDL</sequence>
<proteinExistence type="predicted"/>
<accession>A0A0E3LQ54</accession>
<name>A0A0E3LQ54_METBA</name>